<dbReference type="InterPro" id="IPR055170">
    <property type="entry name" value="GFO_IDH_MocA-like_dom"/>
</dbReference>
<dbReference type="Gene3D" id="3.40.50.720">
    <property type="entry name" value="NAD(P)-binding Rossmann-like Domain"/>
    <property type="match status" value="1"/>
</dbReference>
<organism evidence="5">
    <name type="scientific">uncultured Nocardioidaceae bacterium</name>
    <dbReference type="NCBI Taxonomy" id="253824"/>
    <lineage>
        <taxon>Bacteria</taxon>
        <taxon>Bacillati</taxon>
        <taxon>Actinomycetota</taxon>
        <taxon>Actinomycetes</taxon>
        <taxon>Propionibacteriales</taxon>
        <taxon>Nocardioidaceae</taxon>
        <taxon>environmental samples</taxon>
    </lineage>
</organism>
<comment type="similarity">
    <text evidence="1">Belongs to the Gfo/Idh/MocA family.</text>
</comment>
<dbReference type="AlphaFoldDB" id="A0A6J4MHT6"/>
<evidence type="ECO:0000256" key="1">
    <source>
        <dbReference type="ARBA" id="ARBA00010928"/>
    </source>
</evidence>
<dbReference type="PANTHER" id="PTHR22604">
    <property type="entry name" value="OXIDOREDUCTASES"/>
    <property type="match status" value="1"/>
</dbReference>
<dbReference type="InterPro" id="IPR050984">
    <property type="entry name" value="Gfo/Idh/MocA_domain"/>
</dbReference>
<dbReference type="SUPFAM" id="SSF55347">
    <property type="entry name" value="Glyceraldehyde-3-phosphate dehydrogenase-like, C-terminal domain"/>
    <property type="match status" value="1"/>
</dbReference>
<dbReference type="SUPFAM" id="SSF51735">
    <property type="entry name" value="NAD(P)-binding Rossmann-fold domains"/>
    <property type="match status" value="1"/>
</dbReference>
<accession>A0A6J4MHT6</accession>
<dbReference type="Pfam" id="PF22725">
    <property type="entry name" value="GFO_IDH_MocA_C3"/>
    <property type="match status" value="1"/>
</dbReference>
<keyword evidence="2" id="KW-0560">Oxidoreductase</keyword>
<dbReference type="Gene3D" id="3.30.360.10">
    <property type="entry name" value="Dihydrodipicolinate Reductase, domain 2"/>
    <property type="match status" value="1"/>
</dbReference>
<dbReference type="PANTHER" id="PTHR22604:SF105">
    <property type="entry name" value="TRANS-1,2-DIHYDROBENZENE-1,2-DIOL DEHYDROGENASE"/>
    <property type="match status" value="1"/>
</dbReference>
<sequence length="336" mass="35714">MTAAGPRPLSRGTLGWGILATGGIAHAMARDLVLHGHRVAAVGSRSPDRARAFAAELGTARWHDSYEGLVTDPEVDVVYVATPHNLHAENALAAIEAGKHVLVEKAFTVNAREARSVVAAARSRGVVVLEAMWTRFLPHMAYVRSVVARGDIGELRSVHADHTQRLPSDPAHRLNDPALAGGALLDLGVYPLSFAHDLLGAPSEVSAQATRRDTGVEVSVATVLRHADDTVSTSYSSMATRGSNRATVLGTDGRIEIDAVWYAPTTVTVHDAADNVTGSFAEPVSGRGMQYQASEVERLVAEGRLESPLLTTGASIAVMETMDRVRELIGVRFPGE</sequence>
<dbReference type="GO" id="GO:0000166">
    <property type="term" value="F:nucleotide binding"/>
    <property type="evidence" value="ECO:0007669"/>
    <property type="project" value="InterPro"/>
</dbReference>
<dbReference type="GO" id="GO:0016491">
    <property type="term" value="F:oxidoreductase activity"/>
    <property type="evidence" value="ECO:0007669"/>
    <property type="project" value="UniProtKB-KW"/>
</dbReference>
<evidence type="ECO:0000259" key="4">
    <source>
        <dbReference type="Pfam" id="PF22725"/>
    </source>
</evidence>
<dbReference type="InterPro" id="IPR000683">
    <property type="entry name" value="Gfo/Idh/MocA-like_OxRdtase_N"/>
</dbReference>
<protein>
    <submittedName>
        <fullName evidence="5">Oxidoreductase domain protein</fullName>
    </submittedName>
</protein>
<feature type="domain" description="GFO/IDH/MocA-like oxidoreductase" evidence="4">
    <location>
        <begin position="141"/>
        <end position="256"/>
    </location>
</feature>
<gene>
    <name evidence="5" type="ORF">AVDCRST_MAG36-2560</name>
</gene>
<evidence type="ECO:0000313" key="5">
    <source>
        <dbReference type="EMBL" id="CAA9359982.1"/>
    </source>
</evidence>
<dbReference type="Pfam" id="PF01408">
    <property type="entry name" value="GFO_IDH_MocA"/>
    <property type="match status" value="1"/>
</dbReference>
<feature type="domain" description="Gfo/Idh/MocA-like oxidoreductase N-terminal" evidence="3">
    <location>
        <begin position="16"/>
        <end position="129"/>
    </location>
</feature>
<evidence type="ECO:0000256" key="2">
    <source>
        <dbReference type="ARBA" id="ARBA00023002"/>
    </source>
</evidence>
<evidence type="ECO:0000259" key="3">
    <source>
        <dbReference type="Pfam" id="PF01408"/>
    </source>
</evidence>
<reference evidence="5" key="1">
    <citation type="submission" date="2020-02" db="EMBL/GenBank/DDBJ databases">
        <authorList>
            <person name="Meier V. D."/>
        </authorList>
    </citation>
    <scope>NUCLEOTIDE SEQUENCE</scope>
    <source>
        <strain evidence="5">AVDCRST_MAG36</strain>
    </source>
</reference>
<dbReference type="InterPro" id="IPR036291">
    <property type="entry name" value="NAD(P)-bd_dom_sf"/>
</dbReference>
<name>A0A6J4MHT6_9ACTN</name>
<dbReference type="EMBL" id="CADCUH010000167">
    <property type="protein sequence ID" value="CAA9359982.1"/>
    <property type="molecule type" value="Genomic_DNA"/>
</dbReference>
<proteinExistence type="inferred from homology"/>